<dbReference type="InterPro" id="IPR001360">
    <property type="entry name" value="Glyco_hydro_1"/>
</dbReference>
<comment type="similarity">
    <text evidence="1 5">Belongs to the glycosyl hydrolase 1 family.</text>
</comment>
<keyword evidence="2 6" id="KW-0378">Hydrolase</keyword>
<dbReference type="SUPFAM" id="SSF51445">
    <property type="entry name" value="(Trans)glycosidases"/>
    <property type="match status" value="1"/>
</dbReference>
<dbReference type="InterPro" id="IPR033132">
    <property type="entry name" value="GH_1_N_CS"/>
</dbReference>
<dbReference type="Proteomes" id="UP000231092">
    <property type="component" value="Unassembled WGS sequence"/>
</dbReference>
<dbReference type="Pfam" id="PF00232">
    <property type="entry name" value="Glyco_hydro_1"/>
    <property type="match status" value="1"/>
</dbReference>
<dbReference type="GO" id="GO:0008422">
    <property type="term" value="F:beta-glucosidase activity"/>
    <property type="evidence" value="ECO:0007669"/>
    <property type="project" value="TreeGrafter"/>
</dbReference>
<reference evidence="7 8" key="1">
    <citation type="submission" date="2017-11" db="EMBL/GenBank/DDBJ databases">
        <title>Understudied soil microbes with underappreciated capabilities: Untangling the Clostridium saccharolyticum group.</title>
        <authorList>
            <person name="Leschine S."/>
        </authorList>
    </citation>
    <scope>NUCLEOTIDE SEQUENCE [LARGE SCALE GENOMIC DNA]</scope>
    <source>
        <strain evidence="7 8">18A</strain>
    </source>
</reference>
<proteinExistence type="inferred from homology"/>
<dbReference type="PANTHER" id="PTHR10353:SF122">
    <property type="entry name" value="6-PHOSPHO-BETA-GLUCOSIDASE ASCB-RELATED"/>
    <property type="match status" value="1"/>
</dbReference>
<dbReference type="EMBL" id="PGET01000001">
    <property type="protein sequence ID" value="PJJ28776.1"/>
    <property type="molecule type" value="Genomic_DNA"/>
</dbReference>
<evidence type="ECO:0000256" key="3">
    <source>
        <dbReference type="ARBA" id="ARBA00023295"/>
    </source>
</evidence>
<dbReference type="InterPro" id="IPR018120">
    <property type="entry name" value="Glyco_hydro_1_AS"/>
</dbReference>
<dbReference type="NCBIfam" id="NF007356">
    <property type="entry name" value="PRK09852.1"/>
    <property type="match status" value="1"/>
</dbReference>
<evidence type="ECO:0000256" key="6">
    <source>
        <dbReference type="RuleBase" id="RU004468"/>
    </source>
</evidence>
<dbReference type="PROSITE" id="PS00653">
    <property type="entry name" value="GLYCOSYL_HYDROL_F1_2"/>
    <property type="match status" value="1"/>
</dbReference>
<dbReference type="AlphaFoldDB" id="A0A2M8Z5Q0"/>
<dbReference type="NCBIfam" id="NF007158">
    <property type="entry name" value="PRK09593.1"/>
    <property type="match status" value="1"/>
</dbReference>
<dbReference type="RefSeq" id="WP_100305239.1">
    <property type="nucleotide sequence ID" value="NZ_PGET01000001.1"/>
</dbReference>
<keyword evidence="3 6" id="KW-0326">Glycosidase</keyword>
<evidence type="ECO:0000313" key="7">
    <source>
        <dbReference type="EMBL" id="PJJ28776.1"/>
    </source>
</evidence>
<dbReference type="GO" id="GO:0016052">
    <property type="term" value="P:carbohydrate catabolic process"/>
    <property type="evidence" value="ECO:0007669"/>
    <property type="project" value="TreeGrafter"/>
</dbReference>
<dbReference type="PRINTS" id="PR00131">
    <property type="entry name" value="GLHYDRLASE1"/>
</dbReference>
<dbReference type="FunFam" id="3.20.20.80:FF:000004">
    <property type="entry name" value="Beta-glucosidase 6-phospho-beta-glucosidase"/>
    <property type="match status" value="1"/>
</dbReference>
<dbReference type="GO" id="GO:0005829">
    <property type="term" value="C:cytosol"/>
    <property type="evidence" value="ECO:0007669"/>
    <property type="project" value="TreeGrafter"/>
</dbReference>
<gene>
    <name evidence="7" type="ORF">H171_2298</name>
</gene>
<organism evidence="7 8">
    <name type="scientific">[Clostridium] celerecrescens 18A</name>
    <dbReference type="NCBI Taxonomy" id="1286362"/>
    <lineage>
        <taxon>Bacteria</taxon>
        <taxon>Bacillati</taxon>
        <taxon>Bacillota</taxon>
        <taxon>Clostridia</taxon>
        <taxon>Lachnospirales</taxon>
        <taxon>Lachnospiraceae</taxon>
        <taxon>Lacrimispora</taxon>
    </lineage>
</organism>
<protein>
    <submittedName>
        <fullName evidence="7">6-phospho-beta-glucosidase</fullName>
    </submittedName>
</protein>
<accession>A0A2M8Z5Q0</accession>
<dbReference type="PROSITE" id="PS00572">
    <property type="entry name" value="GLYCOSYL_HYDROL_F1_1"/>
    <property type="match status" value="1"/>
</dbReference>
<evidence type="ECO:0000256" key="5">
    <source>
        <dbReference type="RuleBase" id="RU003690"/>
    </source>
</evidence>
<feature type="active site" description="Nucleophile" evidence="4">
    <location>
        <position position="370"/>
    </location>
</feature>
<sequence length="474" mass="54320">MFKKDFLWGGAIAANQCEGAYEADGRGLANVDVLPYGEDRYAVASGKMKMLCPDAQHFYPTHQAIDFYHSYPEDIKLLSEMGLKCLRISIAWSRIFPTGEEDTPNEAGLRYYENVFLECKKYGMEPVVTINHFDCPIPLIRKYGGWRSRQMIPLFTRYAKCLFQRFHGMVKYWLTFNEINMILHLPFLGAGLVFQEGDLETQVKYQAAHHELVASALVTKIAHEIDLDMKIGCMLASGSVYPYSCRPEDVLCAQQRSQEAYFFTDVQARGYYPEYSIKRLEREGVKLQMDPEDVVILRENPVDFVSFSYYQSHCAKADMPDLKTLSNVDGDVKNPYLECSQWGWGIDPIGLRITLNELYDRYQKPLLIVENGFGAKDEISPDGKIHDQYRIDYLKAHIKAAIDAVDLDGVNLFGYITWGPIDLVSATTGEMSKRYGYIYVDRDDFGCGTLRRMKKDSFYWYKEVIASNGLSVQQ</sequence>
<dbReference type="InterPro" id="IPR017853">
    <property type="entry name" value="GH"/>
</dbReference>
<evidence type="ECO:0000256" key="2">
    <source>
        <dbReference type="ARBA" id="ARBA00022801"/>
    </source>
</evidence>
<evidence type="ECO:0000256" key="1">
    <source>
        <dbReference type="ARBA" id="ARBA00010838"/>
    </source>
</evidence>
<dbReference type="PANTHER" id="PTHR10353">
    <property type="entry name" value="GLYCOSYL HYDROLASE"/>
    <property type="match status" value="1"/>
</dbReference>
<dbReference type="Gene3D" id="3.20.20.80">
    <property type="entry name" value="Glycosidases"/>
    <property type="match status" value="1"/>
</dbReference>
<comment type="caution">
    <text evidence="7">The sequence shown here is derived from an EMBL/GenBank/DDBJ whole genome shotgun (WGS) entry which is preliminary data.</text>
</comment>
<evidence type="ECO:0000313" key="8">
    <source>
        <dbReference type="Proteomes" id="UP000231092"/>
    </source>
</evidence>
<name>A0A2M8Z5Q0_9FIRM</name>
<evidence type="ECO:0000256" key="4">
    <source>
        <dbReference type="PROSITE-ProRule" id="PRU10055"/>
    </source>
</evidence>